<reference evidence="2" key="3">
    <citation type="submission" date="2023-05" db="EMBL/GenBank/DDBJ databases">
        <authorList>
            <person name="Smith C.H."/>
        </authorList>
    </citation>
    <scope>NUCLEOTIDE SEQUENCE</scope>
    <source>
        <strain evidence="2">CHS0354</strain>
        <tissue evidence="2">Mantle</tissue>
    </source>
</reference>
<feature type="non-terminal residue" evidence="2">
    <location>
        <position position="78"/>
    </location>
</feature>
<protein>
    <submittedName>
        <fullName evidence="2">Uncharacterized protein</fullName>
    </submittedName>
</protein>
<keyword evidence="1" id="KW-0732">Signal</keyword>
<feature type="chain" id="PRO_5042290094" evidence="1">
    <location>
        <begin position="27"/>
        <end position="78"/>
    </location>
</feature>
<dbReference type="AlphaFoldDB" id="A0AAE0RTH9"/>
<accession>A0AAE0RTH9</accession>
<comment type="caution">
    <text evidence="2">The sequence shown here is derived from an EMBL/GenBank/DDBJ whole genome shotgun (WGS) entry which is preliminary data.</text>
</comment>
<reference evidence="2" key="1">
    <citation type="journal article" date="2021" name="Genome Biol. Evol.">
        <title>A High-Quality Reference Genome for a Parasitic Bivalve with Doubly Uniparental Inheritance (Bivalvia: Unionida).</title>
        <authorList>
            <person name="Smith C.H."/>
        </authorList>
    </citation>
    <scope>NUCLEOTIDE SEQUENCE</scope>
    <source>
        <strain evidence="2">CHS0354</strain>
    </source>
</reference>
<organism evidence="2 3">
    <name type="scientific">Potamilus streckersoni</name>
    <dbReference type="NCBI Taxonomy" id="2493646"/>
    <lineage>
        <taxon>Eukaryota</taxon>
        <taxon>Metazoa</taxon>
        <taxon>Spiralia</taxon>
        <taxon>Lophotrochozoa</taxon>
        <taxon>Mollusca</taxon>
        <taxon>Bivalvia</taxon>
        <taxon>Autobranchia</taxon>
        <taxon>Heteroconchia</taxon>
        <taxon>Palaeoheterodonta</taxon>
        <taxon>Unionida</taxon>
        <taxon>Unionoidea</taxon>
        <taxon>Unionidae</taxon>
        <taxon>Ambleminae</taxon>
        <taxon>Lampsilini</taxon>
        <taxon>Potamilus</taxon>
    </lineage>
</organism>
<dbReference type="EMBL" id="JAEAOA010001383">
    <property type="protein sequence ID" value="KAK3579213.1"/>
    <property type="molecule type" value="Genomic_DNA"/>
</dbReference>
<name>A0AAE0RTH9_9BIVA</name>
<keyword evidence="3" id="KW-1185">Reference proteome</keyword>
<gene>
    <name evidence="2" type="ORF">CHS0354_022758</name>
</gene>
<evidence type="ECO:0000313" key="2">
    <source>
        <dbReference type="EMBL" id="KAK3579213.1"/>
    </source>
</evidence>
<feature type="signal peptide" evidence="1">
    <location>
        <begin position="1"/>
        <end position="26"/>
    </location>
</feature>
<reference evidence="2" key="2">
    <citation type="journal article" date="2021" name="Genome Biol. Evol.">
        <title>Developing a high-quality reference genome for a parasitic bivalve with doubly uniparental inheritance (Bivalvia: Unionida).</title>
        <authorList>
            <person name="Smith C.H."/>
        </authorList>
    </citation>
    <scope>NUCLEOTIDE SEQUENCE</scope>
    <source>
        <strain evidence="2">CHS0354</strain>
        <tissue evidence="2">Mantle</tissue>
    </source>
</reference>
<proteinExistence type="predicted"/>
<dbReference type="Proteomes" id="UP001195483">
    <property type="component" value="Unassembled WGS sequence"/>
</dbReference>
<evidence type="ECO:0000256" key="1">
    <source>
        <dbReference type="SAM" id="SignalP"/>
    </source>
</evidence>
<evidence type="ECO:0000313" key="3">
    <source>
        <dbReference type="Proteomes" id="UP001195483"/>
    </source>
</evidence>
<sequence>MEYFKRIRRCTVIVLTLLFLIQVCWTQPEETTTKEIGGKNGGETKTQERYQVFSFDFQRVELPIIICLWILIASLAKI</sequence>